<keyword evidence="3" id="KW-0949">S-adenosyl-L-methionine</keyword>
<dbReference type="Proteomes" id="UP000246702">
    <property type="component" value="Unassembled WGS sequence"/>
</dbReference>
<name>A0A317WVJ1_9EURO</name>
<evidence type="ECO:0000313" key="6">
    <source>
        <dbReference type="Proteomes" id="UP000246702"/>
    </source>
</evidence>
<dbReference type="RefSeq" id="XP_025468230.1">
    <property type="nucleotide sequence ID" value="XM_025608087.1"/>
</dbReference>
<organism evidence="5 6">
    <name type="scientific">Aspergillus sclerotioniger CBS 115572</name>
    <dbReference type="NCBI Taxonomy" id="1450535"/>
    <lineage>
        <taxon>Eukaryota</taxon>
        <taxon>Fungi</taxon>
        <taxon>Dikarya</taxon>
        <taxon>Ascomycota</taxon>
        <taxon>Pezizomycotina</taxon>
        <taxon>Eurotiomycetes</taxon>
        <taxon>Eurotiomycetidae</taxon>
        <taxon>Eurotiales</taxon>
        <taxon>Aspergillaceae</taxon>
        <taxon>Aspergillus</taxon>
        <taxon>Aspergillus subgen. Circumdati</taxon>
    </lineage>
</organism>
<evidence type="ECO:0000256" key="2">
    <source>
        <dbReference type="ARBA" id="ARBA00022679"/>
    </source>
</evidence>
<evidence type="ECO:0000256" key="3">
    <source>
        <dbReference type="ARBA" id="ARBA00022691"/>
    </source>
</evidence>
<dbReference type="PANTHER" id="PTHR43712:SF12">
    <property type="entry name" value="STERIGMATOCYSTIN 8-O-METHYLTRANSFERASE"/>
    <property type="match status" value="1"/>
</dbReference>
<protein>
    <submittedName>
        <fullName evidence="5">Putative O-methyltransferase</fullName>
    </submittedName>
</protein>
<gene>
    <name evidence="5" type="ORF">BO94DRAFT_464839</name>
</gene>
<accession>A0A317WVJ1</accession>
<dbReference type="SUPFAM" id="SSF46785">
    <property type="entry name" value="Winged helix' DNA-binding domain"/>
    <property type="match status" value="1"/>
</dbReference>
<dbReference type="CDD" id="cd02440">
    <property type="entry name" value="AdoMet_MTases"/>
    <property type="match status" value="1"/>
</dbReference>
<comment type="caution">
    <text evidence="5">The sequence shown here is derived from an EMBL/GenBank/DDBJ whole genome shotgun (WGS) entry which is preliminary data.</text>
</comment>
<keyword evidence="2 5" id="KW-0808">Transferase</keyword>
<dbReference type="InterPro" id="IPR036388">
    <property type="entry name" value="WH-like_DNA-bd_sf"/>
</dbReference>
<reference evidence="5 6" key="1">
    <citation type="submission" date="2016-12" db="EMBL/GenBank/DDBJ databases">
        <title>The genomes of Aspergillus section Nigri reveals drivers in fungal speciation.</title>
        <authorList>
            <consortium name="DOE Joint Genome Institute"/>
            <person name="Vesth T.C."/>
            <person name="Nybo J."/>
            <person name="Theobald S."/>
            <person name="Brandl J."/>
            <person name="Frisvad J.C."/>
            <person name="Nielsen K.F."/>
            <person name="Lyhne E.K."/>
            <person name="Kogle M.E."/>
            <person name="Kuo A."/>
            <person name="Riley R."/>
            <person name="Clum A."/>
            <person name="Nolan M."/>
            <person name="Lipzen A."/>
            <person name="Salamov A."/>
            <person name="Henrissat B."/>
            <person name="Wiebenga A."/>
            <person name="De Vries R.P."/>
            <person name="Grigoriev I.V."/>
            <person name="Mortensen U.H."/>
            <person name="Andersen M.R."/>
            <person name="Baker S.E."/>
        </authorList>
    </citation>
    <scope>NUCLEOTIDE SEQUENCE [LARGE SCALE GENOMIC DNA]</scope>
    <source>
        <strain evidence="5 6">CBS 115572</strain>
    </source>
</reference>
<evidence type="ECO:0000259" key="4">
    <source>
        <dbReference type="Pfam" id="PF00891"/>
    </source>
</evidence>
<dbReference type="PANTHER" id="PTHR43712">
    <property type="entry name" value="PUTATIVE (AFU_ORTHOLOGUE AFUA_4G14580)-RELATED"/>
    <property type="match status" value="1"/>
</dbReference>
<dbReference type="InterPro" id="IPR036390">
    <property type="entry name" value="WH_DNA-bd_sf"/>
</dbReference>
<dbReference type="GO" id="GO:0008171">
    <property type="term" value="F:O-methyltransferase activity"/>
    <property type="evidence" value="ECO:0007669"/>
    <property type="project" value="InterPro"/>
</dbReference>
<feature type="domain" description="O-methyltransferase C-terminal" evidence="4">
    <location>
        <begin position="157"/>
        <end position="348"/>
    </location>
</feature>
<evidence type="ECO:0000313" key="5">
    <source>
        <dbReference type="EMBL" id="PWY88868.1"/>
    </source>
</evidence>
<dbReference type="PROSITE" id="PS51683">
    <property type="entry name" value="SAM_OMT_II"/>
    <property type="match status" value="1"/>
</dbReference>
<dbReference type="InterPro" id="IPR001077">
    <property type="entry name" value="COMT_C"/>
</dbReference>
<evidence type="ECO:0000256" key="1">
    <source>
        <dbReference type="ARBA" id="ARBA00022603"/>
    </source>
</evidence>
<dbReference type="Gene3D" id="1.10.10.10">
    <property type="entry name" value="Winged helix-like DNA-binding domain superfamily/Winged helix DNA-binding domain"/>
    <property type="match status" value="1"/>
</dbReference>
<dbReference type="SUPFAM" id="SSF53335">
    <property type="entry name" value="S-adenosyl-L-methionine-dependent methyltransferases"/>
    <property type="match status" value="1"/>
</dbReference>
<keyword evidence="6" id="KW-1185">Reference proteome</keyword>
<dbReference type="Pfam" id="PF00891">
    <property type="entry name" value="Methyltransf_2"/>
    <property type="match status" value="1"/>
</dbReference>
<dbReference type="OrthoDB" id="1606438at2759"/>
<dbReference type="InterPro" id="IPR029063">
    <property type="entry name" value="SAM-dependent_MTases_sf"/>
</dbReference>
<sequence length="375" mass="41777">MPDLPADLQRVRRDLLDATMELQQLVLGPKEALFLWARNNQATIRAVCEFDLARAFPIGATASFAEISEVSGIPEHDVRRIVRHAATEGIFQESPKGIVRHTAASQMLAEDEVVRDYMDVCYGEIFPAMQQTVPAMKKWPRSEERAQAGFSLSQPGHPAFFDYLGAHPERARKFASAMSAYSSGPENDVSHLCDGYPWEALGPGTVVDVGGSTGYVSVALAEQFPQLDLIVQDTPETIGKLQEPEIPRVKRIAHDFFTPQPIHGADVYLLRMVLHDFGDTDCVRILRALIPALENGGKVVLNEFCLPEPGTAGLFEEKQVRTMDMNMLSLFNSRERDVDDWKRLLAGADARFRWEGVWQPEGSNLSIIEVSWQGV</sequence>
<dbReference type="InterPro" id="IPR016461">
    <property type="entry name" value="COMT-like"/>
</dbReference>
<dbReference type="GO" id="GO:0032259">
    <property type="term" value="P:methylation"/>
    <property type="evidence" value="ECO:0007669"/>
    <property type="project" value="UniProtKB-KW"/>
</dbReference>
<dbReference type="EMBL" id="MSFK01000012">
    <property type="protein sequence ID" value="PWY88868.1"/>
    <property type="molecule type" value="Genomic_DNA"/>
</dbReference>
<proteinExistence type="predicted"/>
<dbReference type="AlphaFoldDB" id="A0A317WVJ1"/>
<dbReference type="GeneID" id="37110230"/>
<dbReference type="Gene3D" id="3.40.50.150">
    <property type="entry name" value="Vaccinia Virus protein VP39"/>
    <property type="match status" value="1"/>
</dbReference>
<keyword evidence="1 5" id="KW-0489">Methyltransferase</keyword>
<dbReference type="GO" id="GO:0044550">
    <property type="term" value="P:secondary metabolite biosynthetic process"/>
    <property type="evidence" value="ECO:0007669"/>
    <property type="project" value="UniProtKB-ARBA"/>
</dbReference>